<organism evidence="2 3">
    <name type="scientific">Candidatus Ghiorseimicrobium undicola</name>
    <dbReference type="NCBI Taxonomy" id="1974746"/>
    <lineage>
        <taxon>Bacteria</taxon>
        <taxon>Pseudomonadati</taxon>
        <taxon>Candidatus Omnitrophota</taxon>
        <taxon>Candidatus Ghiorseimicrobium</taxon>
    </lineage>
</organism>
<evidence type="ECO:0000256" key="1">
    <source>
        <dbReference type="SAM" id="Phobius"/>
    </source>
</evidence>
<gene>
    <name evidence="2" type="ORF">COV72_03680</name>
</gene>
<keyword evidence="1" id="KW-1133">Transmembrane helix</keyword>
<keyword evidence="1" id="KW-0472">Membrane</keyword>
<dbReference type="EMBL" id="PCWA01000052">
    <property type="protein sequence ID" value="PIQ89302.1"/>
    <property type="molecule type" value="Genomic_DNA"/>
</dbReference>
<name>A0A2H0LY61_9BACT</name>
<feature type="transmembrane region" description="Helical" evidence="1">
    <location>
        <begin position="73"/>
        <end position="93"/>
    </location>
</feature>
<sequence>MDNKIRNIILATAAIIAVSIFNIVYLNILSNKMALSPIFFAILIITGIKIIGWIICMYGICFPIFELSKNKKIIAISTVIITYLIKLFLNFRYLNENNIGNIIGIVAFSMIMFSLFMRSTDDLINKLILLINKNLVDLPDKEKASLITEKLNEFDAEYKTEKIDDCKYLDELEKICTEIGIDLKQELKSK</sequence>
<comment type="caution">
    <text evidence="2">The sequence shown here is derived from an EMBL/GenBank/DDBJ whole genome shotgun (WGS) entry which is preliminary data.</text>
</comment>
<protein>
    <submittedName>
        <fullName evidence="2">Uncharacterized protein</fullName>
    </submittedName>
</protein>
<feature type="transmembrane region" description="Helical" evidence="1">
    <location>
        <begin position="99"/>
        <end position="117"/>
    </location>
</feature>
<evidence type="ECO:0000313" key="2">
    <source>
        <dbReference type="EMBL" id="PIQ89302.1"/>
    </source>
</evidence>
<accession>A0A2H0LY61</accession>
<dbReference type="AlphaFoldDB" id="A0A2H0LY61"/>
<dbReference type="Proteomes" id="UP000229641">
    <property type="component" value="Unassembled WGS sequence"/>
</dbReference>
<evidence type="ECO:0000313" key="3">
    <source>
        <dbReference type="Proteomes" id="UP000229641"/>
    </source>
</evidence>
<feature type="transmembrane region" description="Helical" evidence="1">
    <location>
        <begin position="38"/>
        <end position="61"/>
    </location>
</feature>
<keyword evidence="1" id="KW-0812">Transmembrane</keyword>
<reference evidence="2 3" key="1">
    <citation type="submission" date="2017-09" db="EMBL/GenBank/DDBJ databases">
        <title>Depth-based differentiation of microbial function through sediment-hosted aquifers and enrichment of novel symbionts in the deep terrestrial subsurface.</title>
        <authorList>
            <person name="Probst A.J."/>
            <person name="Ladd B."/>
            <person name="Jarett J.K."/>
            <person name="Geller-Mcgrath D.E."/>
            <person name="Sieber C.M."/>
            <person name="Emerson J.B."/>
            <person name="Anantharaman K."/>
            <person name="Thomas B.C."/>
            <person name="Malmstrom R."/>
            <person name="Stieglmeier M."/>
            <person name="Klingl A."/>
            <person name="Woyke T."/>
            <person name="Ryan C.M."/>
            <person name="Banfield J.F."/>
        </authorList>
    </citation>
    <scope>NUCLEOTIDE SEQUENCE [LARGE SCALE GENOMIC DNA]</scope>
    <source>
        <strain evidence="2">CG11_big_fil_rev_8_21_14_0_20_42_13</strain>
    </source>
</reference>
<feature type="transmembrane region" description="Helical" evidence="1">
    <location>
        <begin position="7"/>
        <end position="26"/>
    </location>
</feature>
<proteinExistence type="predicted"/>